<comment type="caution">
    <text evidence="1">The sequence shown here is derived from an EMBL/GenBank/DDBJ whole genome shotgun (WGS) entry which is preliminary data.</text>
</comment>
<evidence type="ECO:0000313" key="1">
    <source>
        <dbReference type="EMBL" id="PTM46312.1"/>
    </source>
</evidence>
<gene>
    <name evidence="1" type="ORF">C8P69_1311</name>
</gene>
<protein>
    <submittedName>
        <fullName evidence="1">Uncharacterized protein</fullName>
    </submittedName>
</protein>
<keyword evidence="2" id="KW-1185">Reference proteome</keyword>
<name>A0A2T4YS31_9HYPH</name>
<dbReference type="EMBL" id="PZZL01000031">
    <property type="protein sequence ID" value="PTM46312.1"/>
    <property type="molecule type" value="Genomic_DNA"/>
</dbReference>
<organism evidence="1 2">
    <name type="scientific">Phreatobacter oligotrophus</name>
    <dbReference type="NCBI Taxonomy" id="1122261"/>
    <lineage>
        <taxon>Bacteria</taxon>
        <taxon>Pseudomonadati</taxon>
        <taxon>Pseudomonadota</taxon>
        <taxon>Alphaproteobacteria</taxon>
        <taxon>Hyphomicrobiales</taxon>
        <taxon>Phreatobacteraceae</taxon>
        <taxon>Phreatobacter</taxon>
    </lineage>
</organism>
<sequence length="81" mass="8739">MDDRLFLPLAATPLSLSPVLWRSEPQLAAVVPQASLAALLARHGGRVFWTLALTHAILSVVAPAIGFHTLPRDTIEGFLWG</sequence>
<dbReference type="Proteomes" id="UP000241808">
    <property type="component" value="Unassembled WGS sequence"/>
</dbReference>
<feature type="non-terminal residue" evidence="1">
    <location>
        <position position="81"/>
    </location>
</feature>
<dbReference type="AlphaFoldDB" id="A0A2T4YS31"/>
<proteinExistence type="predicted"/>
<accession>A0A2T4YS31</accession>
<evidence type="ECO:0000313" key="2">
    <source>
        <dbReference type="Proteomes" id="UP000241808"/>
    </source>
</evidence>
<reference evidence="1 2" key="1">
    <citation type="submission" date="2018-04" db="EMBL/GenBank/DDBJ databases">
        <title>Genomic Encyclopedia of Archaeal and Bacterial Type Strains, Phase II (KMG-II): from individual species to whole genera.</title>
        <authorList>
            <person name="Goeker M."/>
        </authorList>
    </citation>
    <scope>NUCLEOTIDE SEQUENCE [LARGE SCALE GENOMIC DNA]</scope>
    <source>
        <strain evidence="1 2">DSM 25521</strain>
    </source>
</reference>